<keyword evidence="3" id="KW-1185">Reference proteome</keyword>
<feature type="region of interest" description="Disordered" evidence="1">
    <location>
        <begin position="9"/>
        <end position="48"/>
    </location>
</feature>
<name>A0ABS3FPD9_9CYAN</name>
<dbReference type="Proteomes" id="UP000664844">
    <property type="component" value="Unassembled WGS sequence"/>
</dbReference>
<protein>
    <submittedName>
        <fullName evidence="2">Uncharacterized protein</fullName>
    </submittedName>
</protein>
<feature type="compositionally biased region" description="Polar residues" evidence="1">
    <location>
        <begin position="38"/>
        <end position="48"/>
    </location>
</feature>
<dbReference type="RefSeq" id="WP_207087518.1">
    <property type="nucleotide sequence ID" value="NZ_JAFLQW010000213.1"/>
</dbReference>
<dbReference type="EMBL" id="JAFLQW010000213">
    <property type="protein sequence ID" value="MBO0348982.1"/>
    <property type="molecule type" value="Genomic_DNA"/>
</dbReference>
<proteinExistence type="predicted"/>
<comment type="caution">
    <text evidence="2">The sequence shown here is derived from an EMBL/GenBank/DDBJ whole genome shotgun (WGS) entry which is preliminary data.</text>
</comment>
<feature type="compositionally biased region" description="Polar residues" evidence="1">
    <location>
        <begin position="18"/>
        <end position="28"/>
    </location>
</feature>
<evidence type="ECO:0000313" key="3">
    <source>
        <dbReference type="Proteomes" id="UP000664844"/>
    </source>
</evidence>
<accession>A0ABS3FPD9</accession>
<evidence type="ECO:0000256" key="1">
    <source>
        <dbReference type="SAM" id="MobiDB-lite"/>
    </source>
</evidence>
<organism evidence="2 3">
    <name type="scientific">Phormidium pseudopriestleyi FRX01</name>
    <dbReference type="NCBI Taxonomy" id="1759528"/>
    <lineage>
        <taxon>Bacteria</taxon>
        <taxon>Bacillati</taxon>
        <taxon>Cyanobacteriota</taxon>
        <taxon>Cyanophyceae</taxon>
        <taxon>Oscillatoriophycideae</taxon>
        <taxon>Oscillatoriales</taxon>
        <taxon>Oscillatoriaceae</taxon>
        <taxon>Phormidium</taxon>
    </lineage>
</organism>
<reference evidence="2 3" key="1">
    <citation type="submission" date="2021-03" db="EMBL/GenBank/DDBJ databases">
        <title>Metabolic Capacity of the Antarctic Cyanobacterium Phormidium pseudopriestleyi that Sustains Oxygenic Photosynthesis in the Presence of Hydrogen Sulfide.</title>
        <authorList>
            <person name="Lumian J.E."/>
            <person name="Jungblut A.D."/>
            <person name="Dillon M.L."/>
            <person name="Hawes I."/>
            <person name="Doran P.T."/>
            <person name="Mackey T.J."/>
            <person name="Dick G.J."/>
            <person name="Grettenberger C.L."/>
            <person name="Sumner D.Y."/>
        </authorList>
    </citation>
    <scope>NUCLEOTIDE SEQUENCE [LARGE SCALE GENOMIC DNA]</scope>
    <source>
        <strain evidence="2 3">FRX01</strain>
    </source>
</reference>
<sequence>MGIGLVFSTPIPWDLRSPTYSNPPNSARSRVRNGILPASSNTEGATAS</sequence>
<gene>
    <name evidence="2" type="ORF">J0895_07680</name>
</gene>
<evidence type="ECO:0000313" key="2">
    <source>
        <dbReference type="EMBL" id="MBO0348982.1"/>
    </source>
</evidence>